<feature type="compositionally biased region" description="Polar residues" evidence="1">
    <location>
        <begin position="194"/>
        <end position="207"/>
    </location>
</feature>
<accession>A0AA38LY39</accession>
<feature type="compositionally biased region" description="Basic residues" evidence="1">
    <location>
        <begin position="247"/>
        <end position="259"/>
    </location>
</feature>
<reference evidence="2" key="1">
    <citation type="journal article" date="2022" name="G3 (Bethesda)">
        <title>High quality genome of the basidiomycete yeast Dioszegia hungarica PDD-24b-2 isolated from cloud water.</title>
        <authorList>
            <person name="Jarrige D."/>
            <person name="Haridas S."/>
            <person name="Bleykasten-Grosshans C."/>
            <person name="Joly M."/>
            <person name="Nadalig T."/>
            <person name="Sancelme M."/>
            <person name="Vuilleumier S."/>
            <person name="Grigoriev I.V."/>
            <person name="Amato P."/>
            <person name="Bringel F."/>
        </authorList>
    </citation>
    <scope>NUCLEOTIDE SEQUENCE</scope>
    <source>
        <strain evidence="2">PDD-24b-2</strain>
    </source>
</reference>
<feature type="region of interest" description="Disordered" evidence="1">
    <location>
        <begin position="86"/>
        <end position="123"/>
    </location>
</feature>
<comment type="caution">
    <text evidence="2">The sequence shown here is derived from an EMBL/GenBank/DDBJ whole genome shotgun (WGS) entry which is preliminary data.</text>
</comment>
<feature type="region of interest" description="Disordered" evidence="1">
    <location>
        <begin position="340"/>
        <end position="363"/>
    </location>
</feature>
<evidence type="ECO:0000313" key="2">
    <source>
        <dbReference type="EMBL" id="KAI9638341.1"/>
    </source>
</evidence>
<dbReference type="RefSeq" id="XP_052948118.1">
    <property type="nucleotide sequence ID" value="XM_053092130.1"/>
</dbReference>
<name>A0AA38LY39_9TREE</name>
<protein>
    <submittedName>
        <fullName evidence="2">Uncharacterized protein</fullName>
    </submittedName>
</protein>
<dbReference type="Proteomes" id="UP001164286">
    <property type="component" value="Unassembled WGS sequence"/>
</dbReference>
<evidence type="ECO:0000313" key="3">
    <source>
        <dbReference type="Proteomes" id="UP001164286"/>
    </source>
</evidence>
<dbReference type="EMBL" id="JAKWFO010000003">
    <property type="protein sequence ID" value="KAI9638341.1"/>
    <property type="molecule type" value="Genomic_DNA"/>
</dbReference>
<gene>
    <name evidence="2" type="ORF">MKK02DRAFT_42727</name>
</gene>
<dbReference type="GeneID" id="77731335"/>
<organism evidence="2 3">
    <name type="scientific">Dioszegia hungarica</name>
    <dbReference type="NCBI Taxonomy" id="4972"/>
    <lineage>
        <taxon>Eukaryota</taxon>
        <taxon>Fungi</taxon>
        <taxon>Dikarya</taxon>
        <taxon>Basidiomycota</taxon>
        <taxon>Agaricomycotina</taxon>
        <taxon>Tremellomycetes</taxon>
        <taxon>Tremellales</taxon>
        <taxon>Bulleribasidiaceae</taxon>
        <taxon>Dioszegia</taxon>
    </lineage>
</organism>
<feature type="region of interest" description="Disordered" evidence="1">
    <location>
        <begin position="182"/>
        <end position="289"/>
    </location>
</feature>
<sequence>MSGSSKPHRHVSRSPISLAITNAHMLGIVLRAAPTLVPKYRQLPVHLRIPKVVELERRFRLSSELRGYLIDSFPLERVKHAGAEISAPPTVRKHQPQNIPTAPFPSPEPKHHGTIPGNWPRKDSFSNDQNLSGWVTVREPTLAKIARERCEGTTLYRKSRLSVSYTPQVAESLDVFVQLPVESDSGGSDRIKTPGTSRGVSPGQSRIVSDDDHIIRPPRHRKPIGGIPLTPSNIGGTPADKFDHYTRTPHRSKGRKRAPLPRSESDSSSDGITGTRHPTLPPNDQAAQQGQHTLELYTLASHLGLSVHNRSSSATPRSFPSNRDFLATDAGVTLRKPKEVDGYRFGSGSSKPWSLDRAVSASR</sequence>
<dbReference type="AlphaFoldDB" id="A0AA38LY39"/>
<evidence type="ECO:0000256" key="1">
    <source>
        <dbReference type="SAM" id="MobiDB-lite"/>
    </source>
</evidence>
<proteinExistence type="predicted"/>
<keyword evidence="3" id="KW-1185">Reference proteome</keyword>